<keyword evidence="1" id="KW-0808">Transferase</keyword>
<dbReference type="AlphaFoldDB" id="A0A4S4L294"/>
<keyword evidence="2" id="KW-0548">Nucleotidyltransferase</keyword>
<keyword evidence="5" id="KW-0378">Hydrolase</keyword>
<dbReference type="Proteomes" id="UP000310158">
    <property type="component" value="Unassembled WGS sequence"/>
</dbReference>
<evidence type="ECO:0000256" key="5">
    <source>
        <dbReference type="ARBA" id="ARBA00022801"/>
    </source>
</evidence>
<dbReference type="Pfam" id="PF00078">
    <property type="entry name" value="RVT_1"/>
    <property type="match status" value="1"/>
</dbReference>
<organism evidence="8 9">
    <name type="scientific">Bondarzewia mesenterica</name>
    <dbReference type="NCBI Taxonomy" id="1095465"/>
    <lineage>
        <taxon>Eukaryota</taxon>
        <taxon>Fungi</taxon>
        <taxon>Dikarya</taxon>
        <taxon>Basidiomycota</taxon>
        <taxon>Agaricomycotina</taxon>
        <taxon>Agaricomycetes</taxon>
        <taxon>Russulales</taxon>
        <taxon>Bondarzewiaceae</taxon>
        <taxon>Bondarzewia</taxon>
    </lineage>
</organism>
<comment type="caution">
    <text evidence="8">The sequence shown here is derived from an EMBL/GenBank/DDBJ whole genome shotgun (WGS) entry which is preliminary data.</text>
</comment>
<dbReference type="EMBL" id="SGPL01001020">
    <property type="protein sequence ID" value="THH05355.1"/>
    <property type="molecule type" value="Genomic_DNA"/>
</dbReference>
<evidence type="ECO:0000313" key="9">
    <source>
        <dbReference type="Proteomes" id="UP000310158"/>
    </source>
</evidence>
<evidence type="ECO:0000256" key="6">
    <source>
        <dbReference type="ARBA" id="ARBA00022918"/>
    </source>
</evidence>
<dbReference type="CDD" id="cd09274">
    <property type="entry name" value="RNase_HI_RT_Ty3"/>
    <property type="match status" value="1"/>
</dbReference>
<dbReference type="PROSITE" id="PS50878">
    <property type="entry name" value="RT_POL"/>
    <property type="match status" value="1"/>
</dbReference>
<dbReference type="GO" id="GO:0004519">
    <property type="term" value="F:endonuclease activity"/>
    <property type="evidence" value="ECO:0007669"/>
    <property type="project" value="UniProtKB-KW"/>
</dbReference>
<proteinExistence type="predicted"/>
<sequence length="328" mass="37955">MLSLPFALMPDYWSLNLPVPVFPSILPALTSPLFAHFLPSSYNIRIKEGDQEKAAFLTNRGLFEPMVMFFGLTNSPATFQTMMNELFKDLIMTGEVIIYMDDILVATIHMKRHRELVNEILSRLAGNDLFLKPEKCTFEAEKVDYLGFIISHDKIEMDPIKIEGLSNWPTPRRVRDVRSFLGFGNFYQRFIKGVDTDASLTATGGILLQQGEDGQWHPCAYLSKGFSPAERNYDVYDRELLAIVRAFEAWRHFLEGSEHTVEIHSDHKNLTFYKDARKLNRRQARWALFLTRFDFKIHHVKGIKCVPDSLSRRPDFDDGRADNEERIL</sequence>
<dbReference type="PANTHER" id="PTHR37984:SF5">
    <property type="entry name" value="PROTEIN NYNRIN-LIKE"/>
    <property type="match status" value="1"/>
</dbReference>
<dbReference type="InterPro" id="IPR050951">
    <property type="entry name" value="Retrovirus_Pol_polyprotein"/>
</dbReference>
<feature type="domain" description="Reverse transcriptase" evidence="7">
    <location>
        <begin position="1"/>
        <end position="150"/>
    </location>
</feature>
<dbReference type="InterPro" id="IPR000477">
    <property type="entry name" value="RT_dom"/>
</dbReference>
<dbReference type="Gene3D" id="3.30.70.270">
    <property type="match status" value="2"/>
</dbReference>
<dbReference type="GO" id="GO:0016787">
    <property type="term" value="F:hydrolase activity"/>
    <property type="evidence" value="ECO:0007669"/>
    <property type="project" value="UniProtKB-KW"/>
</dbReference>
<dbReference type="CDD" id="cd01647">
    <property type="entry name" value="RT_LTR"/>
    <property type="match status" value="1"/>
</dbReference>
<evidence type="ECO:0000256" key="3">
    <source>
        <dbReference type="ARBA" id="ARBA00022722"/>
    </source>
</evidence>
<keyword evidence="6" id="KW-0695">RNA-directed DNA polymerase</keyword>
<dbReference type="Pfam" id="PF17917">
    <property type="entry name" value="RT_RNaseH"/>
    <property type="match status" value="1"/>
</dbReference>
<dbReference type="Gene3D" id="3.10.10.10">
    <property type="entry name" value="HIV Type 1 Reverse Transcriptase, subunit A, domain 1"/>
    <property type="match status" value="1"/>
</dbReference>
<evidence type="ECO:0000256" key="4">
    <source>
        <dbReference type="ARBA" id="ARBA00022759"/>
    </source>
</evidence>
<evidence type="ECO:0000256" key="2">
    <source>
        <dbReference type="ARBA" id="ARBA00022695"/>
    </source>
</evidence>
<evidence type="ECO:0000259" key="7">
    <source>
        <dbReference type="PROSITE" id="PS50878"/>
    </source>
</evidence>
<keyword evidence="9" id="KW-1185">Reference proteome</keyword>
<keyword evidence="3" id="KW-0540">Nuclease</keyword>
<gene>
    <name evidence="8" type="ORF">EW146_g9923</name>
</gene>
<dbReference type="InterPro" id="IPR043128">
    <property type="entry name" value="Rev_trsase/Diguanyl_cyclase"/>
</dbReference>
<dbReference type="InterPro" id="IPR041373">
    <property type="entry name" value="RT_RNaseH"/>
</dbReference>
<dbReference type="GO" id="GO:0003964">
    <property type="term" value="F:RNA-directed DNA polymerase activity"/>
    <property type="evidence" value="ECO:0007669"/>
    <property type="project" value="UniProtKB-KW"/>
</dbReference>
<evidence type="ECO:0000313" key="8">
    <source>
        <dbReference type="EMBL" id="THH05355.1"/>
    </source>
</evidence>
<dbReference type="PANTHER" id="PTHR37984">
    <property type="entry name" value="PROTEIN CBG26694"/>
    <property type="match status" value="1"/>
</dbReference>
<protein>
    <recommendedName>
        <fullName evidence="7">Reverse transcriptase domain-containing protein</fullName>
    </recommendedName>
</protein>
<name>A0A4S4L294_9AGAM</name>
<keyword evidence="4" id="KW-0255">Endonuclease</keyword>
<accession>A0A4S4L294</accession>
<dbReference type="OrthoDB" id="2446696at2759"/>
<reference evidence="8 9" key="1">
    <citation type="submission" date="2019-02" db="EMBL/GenBank/DDBJ databases">
        <title>Genome sequencing of the rare red list fungi Bondarzewia mesenterica.</title>
        <authorList>
            <person name="Buettner E."/>
            <person name="Kellner H."/>
        </authorList>
    </citation>
    <scope>NUCLEOTIDE SEQUENCE [LARGE SCALE GENOMIC DNA]</scope>
    <source>
        <strain evidence="8 9">DSM 108281</strain>
    </source>
</reference>
<evidence type="ECO:0000256" key="1">
    <source>
        <dbReference type="ARBA" id="ARBA00022679"/>
    </source>
</evidence>
<dbReference type="FunFam" id="3.30.70.270:FF:000003">
    <property type="entry name" value="Transposon Ty3-G Gag-Pol polyprotein"/>
    <property type="match status" value="1"/>
</dbReference>
<dbReference type="InterPro" id="IPR043502">
    <property type="entry name" value="DNA/RNA_pol_sf"/>
</dbReference>
<dbReference type="SUPFAM" id="SSF56672">
    <property type="entry name" value="DNA/RNA polymerases"/>
    <property type="match status" value="1"/>
</dbReference>